<comment type="caution">
    <text evidence="2">The sequence shown here is derived from an EMBL/GenBank/DDBJ whole genome shotgun (WGS) entry which is preliminary data.</text>
</comment>
<name>A0A1F5N0N2_9BACT</name>
<feature type="transmembrane region" description="Helical" evidence="1">
    <location>
        <begin position="12"/>
        <end position="35"/>
    </location>
</feature>
<evidence type="ECO:0000256" key="1">
    <source>
        <dbReference type="SAM" id="Phobius"/>
    </source>
</evidence>
<sequence>MSEDKHKKIGIFPMILIVGGFLELGIPSIIALFILPKLSGLYTEAGVNYNPIFSYSVFGFVIFFYIAQIIYGIKLFTSQKKDKTLSSSQENIGIILGVVGIILQVLLVPIMIMTIISPIYQLTNSIN</sequence>
<evidence type="ECO:0000313" key="3">
    <source>
        <dbReference type="Proteomes" id="UP000177135"/>
    </source>
</evidence>
<keyword evidence="1" id="KW-0472">Membrane</keyword>
<organism evidence="2 3">
    <name type="scientific">Candidatus Daviesbacteria bacterium RIFOXYD1_FULL_41_10</name>
    <dbReference type="NCBI Taxonomy" id="1797801"/>
    <lineage>
        <taxon>Bacteria</taxon>
        <taxon>Candidatus Daviesiibacteriota</taxon>
    </lineage>
</organism>
<feature type="transmembrane region" description="Helical" evidence="1">
    <location>
        <begin position="55"/>
        <end position="73"/>
    </location>
</feature>
<dbReference type="Proteomes" id="UP000177135">
    <property type="component" value="Unassembled WGS sequence"/>
</dbReference>
<keyword evidence="1" id="KW-1133">Transmembrane helix</keyword>
<accession>A0A1F5N0N2</accession>
<dbReference type="EMBL" id="MFEC01000017">
    <property type="protein sequence ID" value="OGE71196.1"/>
    <property type="molecule type" value="Genomic_DNA"/>
</dbReference>
<dbReference type="AlphaFoldDB" id="A0A1F5N0N2"/>
<feature type="transmembrane region" description="Helical" evidence="1">
    <location>
        <begin position="94"/>
        <end position="120"/>
    </location>
</feature>
<protein>
    <submittedName>
        <fullName evidence="2">Uncharacterized protein</fullName>
    </submittedName>
</protein>
<proteinExistence type="predicted"/>
<gene>
    <name evidence="2" type="ORF">A2617_03730</name>
</gene>
<keyword evidence="1" id="KW-0812">Transmembrane</keyword>
<reference evidence="2 3" key="1">
    <citation type="journal article" date="2016" name="Nat. Commun.">
        <title>Thousands of microbial genomes shed light on interconnected biogeochemical processes in an aquifer system.</title>
        <authorList>
            <person name="Anantharaman K."/>
            <person name="Brown C.T."/>
            <person name="Hug L.A."/>
            <person name="Sharon I."/>
            <person name="Castelle C.J."/>
            <person name="Probst A.J."/>
            <person name="Thomas B.C."/>
            <person name="Singh A."/>
            <person name="Wilkins M.J."/>
            <person name="Karaoz U."/>
            <person name="Brodie E.L."/>
            <person name="Williams K.H."/>
            <person name="Hubbard S.S."/>
            <person name="Banfield J.F."/>
        </authorList>
    </citation>
    <scope>NUCLEOTIDE SEQUENCE [LARGE SCALE GENOMIC DNA]</scope>
</reference>
<evidence type="ECO:0000313" key="2">
    <source>
        <dbReference type="EMBL" id="OGE71196.1"/>
    </source>
</evidence>